<dbReference type="InterPro" id="IPR050216">
    <property type="entry name" value="LRR_domain-containing"/>
</dbReference>
<dbReference type="SMART" id="SM00332">
    <property type="entry name" value="PP2Cc"/>
    <property type="match status" value="1"/>
</dbReference>
<evidence type="ECO:0000313" key="8">
    <source>
        <dbReference type="EMBL" id="NDV29891.1"/>
    </source>
</evidence>
<evidence type="ECO:0000256" key="1">
    <source>
        <dbReference type="ARBA" id="ARBA00022614"/>
    </source>
</evidence>
<keyword evidence="2" id="KW-0479">Metal-binding</keyword>
<evidence type="ECO:0000256" key="6">
    <source>
        <dbReference type="RuleBase" id="RU003465"/>
    </source>
</evidence>
<evidence type="ECO:0000256" key="3">
    <source>
        <dbReference type="ARBA" id="ARBA00022737"/>
    </source>
</evidence>
<dbReference type="PANTHER" id="PTHR48051:SF1">
    <property type="entry name" value="RAS SUPPRESSOR PROTEIN 1"/>
    <property type="match status" value="1"/>
</dbReference>
<dbReference type="InterPro" id="IPR000222">
    <property type="entry name" value="PP2C_BS"/>
</dbReference>
<keyword evidence="1" id="KW-0433">Leucine-rich repeat</keyword>
<dbReference type="PROSITE" id="PS51450">
    <property type="entry name" value="LRR"/>
    <property type="match status" value="6"/>
</dbReference>
<keyword evidence="3" id="KW-0677">Repeat</keyword>
<sequence length="700" mass="79280">MRTLKLNQNRYTDIPDVVFLLPCLKKLNLAMNKISKIPSKISVLTSLEVLDMGHNKLTSFPSELGYCRSLNYLSFRNNSLTLLPNSITQLTNLETLFLLYNNISYLPTDFKLSKFPELAILDFQYNSIDYLPDDFFEESSKFQELFACHNHLSTIPQSISLCTSITTLDFKKNRIDSFPSISNLFLLSTLNLASNLLHYVPEGLDKVTSLKSLNLFGNYITSLPSITTLTLLHHLHLSYNLLTSLGPLPNSPHLLTCSISSLPFQTPLPSFLTCPHVESLYLNNLNLQSVPSEITYLRFLTQLDLSHNKLTFLPPILGRLRGLYILDVSHNLLRNGKNEDFNTKNTRWEGEGWDKFGWWTGLENIAVIDLSWNRMVECPFGLQELVEEKGVEVVLDHNPMRNTLDYSFFDPRLTGKYNLGWADMVGLRESQEDCFLIKGILREPYNDELSIFGLFDGHVSRAVAQFAAVHFSEHLLSHLSLDDPLMSPIKSLKKAFYTLNANWHSVISTECADTDADQTLAISGTTGAVALFMNNHIYVANIGDSRVVLFNGFDYEVEHVSDLKTEDFIPYVQRLSVDHKPDTDEEEQRIRELGGYVVNGRIGGILGVSRGLGDFYLYPLVSSKAFAFSVELPEHPDAFLLICCDGVWDELSDEEAALIVYQSMKEKEDVHHAAMKLRDYAFSLGSDDNISTMIVKWNTV</sequence>
<dbReference type="InterPro" id="IPR001611">
    <property type="entry name" value="Leu-rich_rpt"/>
</dbReference>
<dbReference type="AlphaFoldDB" id="A0A6B2KYZ6"/>
<dbReference type="Pfam" id="PF00560">
    <property type="entry name" value="LRR_1"/>
    <property type="match status" value="1"/>
</dbReference>
<dbReference type="EMBL" id="GIBP01000922">
    <property type="protein sequence ID" value="NDV29891.1"/>
    <property type="molecule type" value="Transcribed_RNA"/>
</dbReference>
<comment type="similarity">
    <text evidence="6">Belongs to the PP2C family.</text>
</comment>
<dbReference type="PANTHER" id="PTHR48051">
    <property type="match status" value="1"/>
</dbReference>
<dbReference type="SMART" id="SM00369">
    <property type="entry name" value="LRR_TYP"/>
    <property type="match status" value="8"/>
</dbReference>
<dbReference type="GO" id="GO:0046872">
    <property type="term" value="F:metal ion binding"/>
    <property type="evidence" value="ECO:0007669"/>
    <property type="project" value="UniProtKB-KW"/>
</dbReference>
<accession>A0A6B2KYZ6</accession>
<protein>
    <recommendedName>
        <fullName evidence="7">PPM-type phosphatase domain-containing protein</fullName>
    </recommendedName>
</protein>
<dbReference type="InterPro" id="IPR025875">
    <property type="entry name" value="Leu-rich_rpt_4"/>
</dbReference>
<feature type="domain" description="PPM-type phosphatase" evidence="7">
    <location>
        <begin position="405"/>
        <end position="697"/>
    </location>
</feature>
<evidence type="ECO:0000256" key="2">
    <source>
        <dbReference type="ARBA" id="ARBA00022723"/>
    </source>
</evidence>
<dbReference type="Pfam" id="PF13855">
    <property type="entry name" value="LRR_8"/>
    <property type="match status" value="1"/>
</dbReference>
<keyword evidence="5 6" id="KW-0904">Protein phosphatase</keyword>
<dbReference type="Pfam" id="PF00481">
    <property type="entry name" value="PP2C"/>
    <property type="match status" value="1"/>
</dbReference>
<dbReference type="Gene3D" id="3.60.40.10">
    <property type="entry name" value="PPM-type phosphatase domain"/>
    <property type="match status" value="1"/>
</dbReference>
<dbReference type="InterPro" id="IPR001932">
    <property type="entry name" value="PPM-type_phosphatase-like_dom"/>
</dbReference>
<dbReference type="GO" id="GO:0005737">
    <property type="term" value="C:cytoplasm"/>
    <property type="evidence" value="ECO:0007669"/>
    <property type="project" value="TreeGrafter"/>
</dbReference>
<evidence type="ECO:0000256" key="5">
    <source>
        <dbReference type="ARBA" id="ARBA00022912"/>
    </source>
</evidence>
<organism evidence="8">
    <name type="scientific">Arcella intermedia</name>
    <dbReference type="NCBI Taxonomy" id="1963864"/>
    <lineage>
        <taxon>Eukaryota</taxon>
        <taxon>Amoebozoa</taxon>
        <taxon>Tubulinea</taxon>
        <taxon>Elardia</taxon>
        <taxon>Arcellinida</taxon>
        <taxon>Sphaerothecina</taxon>
        <taxon>Arcellidae</taxon>
        <taxon>Arcella</taxon>
    </lineage>
</organism>
<dbReference type="SUPFAM" id="SSF52058">
    <property type="entry name" value="L domain-like"/>
    <property type="match status" value="2"/>
</dbReference>
<dbReference type="GO" id="GO:0004721">
    <property type="term" value="F:phosphoprotein phosphatase activity"/>
    <property type="evidence" value="ECO:0007669"/>
    <property type="project" value="UniProtKB-KW"/>
</dbReference>
<name>A0A6B2KYZ6_9EUKA</name>
<proteinExistence type="inferred from homology"/>
<dbReference type="SUPFAM" id="SSF81606">
    <property type="entry name" value="PP2C-like"/>
    <property type="match status" value="1"/>
</dbReference>
<dbReference type="PROSITE" id="PS51746">
    <property type="entry name" value="PPM_2"/>
    <property type="match status" value="1"/>
</dbReference>
<evidence type="ECO:0000259" key="7">
    <source>
        <dbReference type="PROSITE" id="PS51746"/>
    </source>
</evidence>
<dbReference type="Gene3D" id="3.80.10.10">
    <property type="entry name" value="Ribonuclease Inhibitor"/>
    <property type="match status" value="3"/>
</dbReference>
<reference evidence="8" key="1">
    <citation type="journal article" date="2020" name="J. Eukaryot. Microbiol.">
        <title>De novo Sequencing, Assembly and Annotation of the Transcriptome for the Free-Living Testate Amoeba Arcella intermedia.</title>
        <authorList>
            <person name="Ribeiro G.M."/>
            <person name="Porfirio-Sousa A.L."/>
            <person name="Maurer-Alcala X.X."/>
            <person name="Katz L.A."/>
            <person name="Lahr D.J.G."/>
        </authorList>
    </citation>
    <scope>NUCLEOTIDE SEQUENCE</scope>
</reference>
<dbReference type="CDD" id="cd00143">
    <property type="entry name" value="PP2Cc"/>
    <property type="match status" value="1"/>
</dbReference>
<evidence type="ECO:0000256" key="4">
    <source>
        <dbReference type="ARBA" id="ARBA00022801"/>
    </source>
</evidence>
<dbReference type="SMART" id="SM00365">
    <property type="entry name" value="LRR_SD22"/>
    <property type="match status" value="6"/>
</dbReference>
<keyword evidence="4 6" id="KW-0378">Hydrolase</keyword>
<dbReference type="InterPro" id="IPR032675">
    <property type="entry name" value="LRR_dom_sf"/>
</dbReference>
<dbReference type="Pfam" id="PF12799">
    <property type="entry name" value="LRR_4"/>
    <property type="match status" value="1"/>
</dbReference>
<dbReference type="PROSITE" id="PS01032">
    <property type="entry name" value="PPM_1"/>
    <property type="match status" value="1"/>
</dbReference>
<dbReference type="InterPro" id="IPR003591">
    <property type="entry name" value="Leu-rich_rpt_typical-subtyp"/>
</dbReference>
<dbReference type="InterPro" id="IPR036457">
    <property type="entry name" value="PPM-type-like_dom_sf"/>
</dbReference>